<accession>A0A9D1YGN4</accession>
<protein>
    <recommendedName>
        <fullName evidence="3">DUF2780 domain-containing protein</fullName>
    </recommendedName>
</protein>
<sequence length="130" mass="13189">MDDLSKQLQSLLSDPGVQGQLSGLLASLGQGKGEAPAPAAEPDLGALAGLTQGGGGLAPEALSLAAKLGPLLGKAAREDDAARLLKALRPLLGEARQKKLDEALRILQLLRLLPLLKESGAFSGLLAGLL</sequence>
<organism evidence="1 2">
    <name type="scientific">Candidatus Acutalibacter pullistercoris</name>
    <dbReference type="NCBI Taxonomy" id="2838418"/>
    <lineage>
        <taxon>Bacteria</taxon>
        <taxon>Bacillati</taxon>
        <taxon>Bacillota</taxon>
        <taxon>Clostridia</taxon>
        <taxon>Eubacteriales</taxon>
        <taxon>Acutalibacteraceae</taxon>
        <taxon>Acutalibacter</taxon>
    </lineage>
</organism>
<dbReference type="EMBL" id="DXDU01000115">
    <property type="protein sequence ID" value="HIY26913.1"/>
    <property type="molecule type" value="Genomic_DNA"/>
</dbReference>
<reference evidence="1" key="1">
    <citation type="journal article" date="2021" name="PeerJ">
        <title>Extensive microbial diversity within the chicken gut microbiome revealed by metagenomics and culture.</title>
        <authorList>
            <person name="Gilroy R."/>
            <person name="Ravi A."/>
            <person name="Getino M."/>
            <person name="Pursley I."/>
            <person name="Horton D.L."/>
            <person name="Alikhan N.F."/>
            <person name="Baker D."/>
            <person name="Gharbi K."/>
            <person name="Hall N."/>
            <person name="Watson M."/>
            <person name="Adriaenssens E.M."/>
            <person name="Foster-Nyarko E."/>
            <person name="Jarju S."/>
            <person name="Secka A."/>
            <person name="Antonio M."/>
            <person name="Oren A."/>
            <person name="Chaudhuri R.R."/>
            <person name="La Ragione R."/>
            <person name="Hildebrand F."/>
            <person name="Pallen M.J."/>
        </authorList>
    </citation>
    <scope>NUCLEOTIDE SEQUENCE</scope>
    <source>
        <strain evidence="1">1282</strain>
    </source>
</reference>
<gene>
    <name evidence="1" type="ORF">H9838_07060</name>
</gene>
<dbReference type="AlphaFoldDB" id="A0A9D1YGN4"/>
<evidence type="ECO:0008006" key="3">
    <source>
        <dbReference type="Google" id="ProtNLM"/>
    </source>
</evidence>
<name>A0A9D1YGN4_9FIRM</name>
<dbReference type="Proteomes" id="UP000823915">
    <property type="component" value="Unassembled WGS sequence"/>
</dbReference>
<evidence type="ECO:0000313" key="2">
    <source>
        <dbReference type="Proteomes" id="UP000823915"/>
    </source>
</evidence>
<evidence type="ECO:0000313" key="1">
    <source>
        <dbReference type="EMBL" id="HIY26913.1"/>
    </source>
</evidence>
<proteinExistence type="predicted"/>
<reference evidence="1" key="2">
    <citation type="submission" date="2021-04" db="EMBL/GenBank/DDBJ databases">
        <authorList>
            <person name="Gilroy R."/>
        </authorList>
    </citation>
    <scope>NUCLEOTIDE SEQUENCE</scope>
    <source>
        <strain evidence="1">1282</strain>
    </source>
</reference>
<comment type="caution">
    <text evidence="1">The sequence shown here is derived from an EMBL/GenBank/DDBJ whole genome shotgun (WGS) entry which is preliminary data.</text>
</comment>